<dbReference type="PANTHER" id="PTHR44943:SF4">
    <property type="entry name" value="TPR REPEAT-CONTAINING PROTEIN MJ0798"/>
    <property type="match status" value="1"/>
</dbReference>
<proteinExistence type="predicted"/>
<dbReference type="PROSITE" id="PS50293">
    <property type="entry name" value="TPR_REGION"/>
    <property type="match status" value="8"/>
</dbReference>
<gene>
    <name evidence="4" type="ordered locus">MSWAN_1251</name>
</gene>
<evidence type="ECO:0000256" key="1">
    <source>
        <dbReference type="ARBA" id="ARBA00022737"/>
    </source>
</evidence>
<evidence type="ECO:0000256" key="3">
    <source>
        <dbReference type="PROSITE-ProRule" id="PRU00339"/>
    </source>
</evidence>
<accession>F6D655</accession>
<feature type="repeat" description="TPR" evidence="3">
    <location>
        <begin position="299"/>
        <end position="332"/>
    </location>
</feature>
<feature type="repeat" description="TPR" evidence="3">
    <location>
        <begin position="265"/>
        <end position="298"/>
    </location>
</feature>
<dbReference type="GeneID" id="10668756"/>
<organism evidence="4 5">
    <name type="scientific">Methanobacterium paludis (strain DSM 25820 / JCM 18151 / SWAN1)</name>
    <dbReference type="NCBI Taxonomy" id="868131"/>
    <lineage>
        <taxon>Archaea</taxon>
        <taxon>Methanobacteriati</taxon>
        <taxon>Methanobacteriota</taxon>
        <taxon>Methanomada group</taxon>
        <taxon>Methanobacteria</taxon>
        <taxon>Methanobacteriales</taxon>
        <taxon>Methanobacteriaceae</taxon>
        <taxon>Methanobacterium</taxon>
    </lineage>
</organism>
<feature type="repeat" description="TPR" evidence="3">
    <location>
        <begin position="231"/>
        <end position="264"/>
    </location>
</feature>
<dbReference type="eggNOG" id="arCOG00127">
    <property type="taxonomic scope" value="Archaea"/>
</dbReference>
<dbReference type="Pfam" id="PF13432">
    <property type="entry name" value="TPR_16"/>
    <property type="match status" value="2"/>
</dbReference>
<dbReference type="RefSeq" id="WP_013825769.1">
    <property type="nucleotide sequence ID" value="NC_015574.1"/>
</dbReference>
<dbReference type="AlphaFoldDB" id="F6D655"/>
<feature type="repeat" description="TPR" evidence="3">
    <location>
        <begin position="126"/>
        <end position="159"/>
    </location>
</feature>
<feature type="repeat" description="TPR" evidence="3">
    <location>
        <begin position="194"/>
        <end position="227"/>
    </location>
</feature>
<feature type="repeat" description="TPR" evidence="3">
    <location>
        <begin position="435"/>
        <end position="468"/>
    </location>
</feature>
<dbReference type="STRING" id="868131.MSWAN_1251"/>
<dbReference type="Pfam" id="PF13181">
    <property type="entry name" value="TPR_8"/>
    <property type="match status" value="5"/>
</dbReference>
<feature type="repeat" description="TPR" evidence="3">
    <location>
        <begin position="571"/>
        <end position="604"/>
    </location>
</feature>
<dbReference type="KEGG" id="mew:MSWAN_1251"/>
<feature type="repeat" description="TPR" evidence="3">
    <location>
        <begin position="333"/>
        <end position="366"/>
    </location>
</feature>
<name>F6D655_METPW</name>
<keyword evidence="2 3" id="KW-0802">TPR repeat</keyword>
<dbReference type="PANTHER" id="PTHR44943">
    <property type="entry name" value="CELLULOSE SYNTHASE OPERON PROTEIN C"/>
    <property type="match status" value="1"/>
</dbReference>
<feature type="repeat" description="TPR" evidence="3">
    <location>
        <begin position="92"/>
        <end position="125"/>
    </location>
</feature>
<dbReference type="SMART" id="SM00028">
    <property type="entry name" value="TPR"/>
    <property type="match status" value="19"/>
</dbReference>
<evidence type="ECO:0000313" key="4">
    <source>
        <dbReference type="EMBL" id="AEG18268.1"/>
    </source>
</evidence>
<dbReference type="eggNOG" id="arCOG03032">
    <property type="taxonomic scope" value="Archaea"/>
</dbReference>
<dbReference type="eggNOG" id="arCOG03038">
    <property type="taxonomic scope" value="Archaea"/>
</dbReference>
<dbReference type="InterPro" id="IPR051685">
    <property type="entry name" value="Ycf3/AcsC/BcsC/TPR_MFPF"/>
</dbReference>
<dbReference type="Proteomes" id="UP000009231">
    <property type="component" value="Chromosome"/>
</dbReference>
<feature type="repeat" description="TPR" evidence="3">
    <location>
        <begin position="503"/>
        <end position="536"/>
    </location>
</feature>
<dbReference type="Gene3D" id="1.25.40.10">
    <property type="entry name" value="Tetratricopeptide repeat domain"/>
    <property type="match status" value="9"/>
</dbReference>
<dbReference type="InterPro" id="IPR011990">
    <property type="entry name" value="TPR-like_helical_dom_sf"/>
</dbReference>
<feature type="repeat" description="TPR" evidence="3">
    <location>
        <begin position="160"/>
        <end position="193"/>
    </location>
</feature>
<feature type="repeat" description="TPR" evidence="3">
    <location>
        <begin position="58"/>
        <end position="91"/>
    </location>
</feature>
<dbReference type="InterPro" id="IPR013105">
    <property type="entry name" value="TPR_2"/>
</dbReference>
<feature type="repeat" description="TPR" evidence="3">
    <location>
        <begin position="537"/>
        <end position="570"/>
    </location>
</feature>
<keyword evidence="1" id="KW-0677">Repeat</keyword>
<dbReference type="SUPFAM" id="SSF48452">
    <property type="entry name" value="TPR-like"/>
    <property type="match status" value="2"/>
</dbReference>
<dbReference type="HOGENOM" id="CLU_275170_0_0_2"/>
<dbReference type="eggNOG" id="arCOG05195">
    <property type="taxonomic scope" value="Archaea"/>
</dbReference>
<dbReference type="OrthoDB" id="66915at2157"/>
<evidence type="ECO:0000313" key="5">
    <source>
        <dbReference type="Proteomes" id="UP000009231"/>
    </source>
</evidence>
<keyword evidence="5" id="KW-1185">Reference proteome</keyword>
<dbReference type="InterPro" id="IPR019734">
    <property type="entry name" value="TPR_rpt"/>
</dbReference>
<reference evidence="4 5" key="1">
    <citation type="journal article" date="2014" name="Int. J. Syst. Evol. Microbiol.">
        <title>Methanobacterium paludis sp. nov. and a novel strain of Methanobacterium lacus isolated from northern peatlands.</title>
        <authorList>
            <person name="Cadillo-Quiroz H."/>
            <person name="Brauer S.L."/>
            <person name="Goodson N."/>
            <person name="Yavitt J.B."/>
            <person name="Zinder S.H."/>
        </authorList>
    </citation>
    <scope>NUCLEOTIDE SEQUENCE [LARGE SCALE GENOMIC DNA]</scope>
    <source>
        <strain evidence="5">DSM 25820 / JCM 18151 / SWAN1</strain>
    </source>
</reference>
<sequence length="1161" mass="134902">MDPELMYMMLMMMSNRNILKNFKDISHLFELGHYYGENKDYKRAIDVFDKIIQLTQDPKAWFYKGLALQNLKKIDEAIKCYDNAIKTDPNYSKALNNKGTLLTKISEYDKAIKCFDKALKIDPDYAEVHNNKGLALGYLGRYEEAIKSFNKAINYEPKNIIFLYNKGELLRNLKRYEEAIESYDRIINIKNDFFDAILNKGISLAHLEKYDESIEYFDKLIELNPNSPFIHIVYSNKGLSLGNLERYEEAIKYLDKSIELNSENAEAWFNKGVIFETLGKYDEAIEYYEKALEIAPDLALSYHRISEILRILGKYEEAIKYQDKSIALDSKNAEFWFSKGLSLSDLGRFEESINPFDKALNINPNFSDAYSAKCASLRNLRKNEDALNCINTAIEFNPNSPELWFNKGLSLIDLKRYEESIRCFNEAVTLNHKFALAYNSKGFSLNHLDKFNEAIKCFNRALNIDSTLETAFNNKGISHLALGQYEKALECFNEALRINPYFTEVYVNKGSALGNMEEYNEEIECYDKALELNQYIFEAWYNKGSALSNLGKYNESINCFNQSIEINPNYGEVYNNKGVSFENLGKFNHAIKCFDKALELDSTLFITHVNKGLVLAKIGKYERGIESCNNALKIQSDFAEAYMGKGIIFLTLHKYNDAKYELKIAENIFNEKNELKQAKEAYNYKLLTVNSSNLISELEKLEMEFISCLHFENLDDFRKDVFNVFKGINALLNKSEKVEIPKDLNEFLVNKKICFQFLLDALSFKRVDLERLYNTKMVFENWNIYSVITVNYIDTFIRFLSTYNSEDITLNDEKNLLKILIPLKGISLDSIFSSNLQFFQDKIIEGIETKIKGKTIQKPHLMEKIDKKTATFEYINIDETQKESVRVALVQLDFSLTDKFPYVIEDENKIKEKIFSALKTAKECEVDILCFPELSFCDEWVEIVKKEYNDGMVVCGSFYDENNRNICKIIIDGKEYPIAKCNPAIMEEKNGTGMESGNTINIFQTKYGKIVVFICIDFDRYFFPHINDLNLDFVINPRLDIDKEHRFHKKADIIIDKDDGSREYAFMLQTNAYKTKWGTRNGGGGTAIIGYEHIHRIEKNINWGMRPKKGVKYNLYEVKGELMLITDLKIGPETGRRSKFINWYKYESNQWKALDDNQIWD</sequence>
<dbReference type="Gene3D" id="3.60.110.10">
    <property type="entry name" value="Carbon-nitrogen hydrolase"/>
    <property type="match status" value="1"/>
</dbReference>
<evidence type="ECO:0000256" key="2">
    <source>
        <dbReference type="ARBA" id="ARBA00022803"/>
    </source>
</evidence>
<feature type="repeat" description="TPR" evidence="3">
    <location>
        <begin position="469"/>
        <end position="502"/>
    </location>
</feature>
<feature type="repeat" description="TPR" evidence="3">
    <location>
        <begin position="401"/>
        <end position="434"/>
    </location>
</feature>
<dbReference type="Pfam" id="PF00515">
    <property type="entry name" value="TPR_1"/>
    <property type="match status" value="5"/>
</dbReference>
<dbReference type="EMBL" id="CP002772">
    <property type="protein sequence ID" value="AEG18268.1"/>
    <property type="molecule type" value="Genomic_DNA"/>
</dbReference>
<dbReference type="PROSITE" id="PS50005">
    <property type="entry name" value="TPR"/>
    <property type="match status" value="15"/>
</dbReference>
<dbReference type="SUPFAM" id="SSF56317">
    <property type="entry name" value="Carbon-nitrogen hydrolase"/>
    <property type="match status" value="1"/>
</dbReference>
<dbReference type="Pfam" id="PF07719">
    <property type="entry name" value="TPR_2"/>
    <property type="match status" value="2"/>
</dbReference>
<protein>
    <submittedName>
        <fullName evidence="4">Tetratricopeptide TPR_2 repeat-containing protein</fullName>
    </submittedName>
</protein>
<dbReference type="InterPro" id="IPR036526">
    <property type="entry name" value="C-N_Hydrolase_sf"/>
</dbReference>